<dbReference type="GeneID" id="303303799"/>
<keyword evidence="3" id="KW-1003">Cell membrane</keyword>
<evidence type="ECO:0000256" key="6">
    <source>
        <dbReference type="ARBA" id="ARBA00023136"/>
    </source>
</evidence>
<feature type="domain" description="ABC transmembrane type-1" evidence="8">
    <location>
        <begin position="100"/>
        <end position="496"/>
    </location>
</feature>
<feature type="transmembrane region" description="Helical" evidence="7">
    <location>
        <begin position="284"/>
        <end position="301"/>
    </location>
</feature>
<dbReference type="Proteomes" id="UP000606115">
    <property type="component" value="Unassembled WGS sequence"/>
</dbReference>
<reference evidence="10" key="1">
    <citation type="journal article" date="2019" name="Int. J. Syst. Evol. Microbiol.">
        <title>The Global Catalogue of Microorganisms (GCM) 10K type strain sequencing project: providing services to taxonomists for standard genome sequencing and annotation.</title>
        <authorList>
            <consortium name="The Broad Institute Genomics Platform"/>
            <consortium name="The Broad Institute Genome Sequencing Center for Infectious Disease"/>
            <person name="Wu L."/>
            <person name="Ma J."/>
        </authorList>
    </citation>
    <scope>NUCLEOTIDE SEQUENCE [LARGE SCALE GENOMIC DNA]</scope>
    <source>
        <strain evidence="10">CGMCC 1.3685</strain>
    </source>
</reference>
<evidence type="ECO:0000256" key="5">
    <source>
        <dbReference type="ARBA" id="ARBA00022989"/>
    </source>
</evidence>
<dbReference type="CDD" id="cd06261">
    <property type="entry name" value="TM_PBP2"/>
    <property type="match status" value="1"/>
</dbReference>
<keyword evidence="6 7" id="KW-0472">Membrane</keyword>
<dbReference type="Pfam" id="PF00528">
    <property type="entry name" value="BPD_transp_1"/>
    <property type="match status" value="1"/>
</dbReference>
<dbReference type="SUPFAM" id="SSF161098">
    <property type="entry name" value="MetI-like"/>
    <property type="match status" value="2"/>
</dbReference>
<feature type="transmembrane region" description="Helical" evidence="7">
    <location>
        <begin position="257"/>
        <end position="278"/>
    </location>
</feature>
<dbReference type="PANTHER" id="PTHR43163">
    <property type="entry name" value="DIPEPTIDE TRANSPORT SYSTEM PERMEASE PROTEIN DPPB-RELATED"/>
    <property type="match status" value="1"/>
</dbReference>
<evidence type="ECO:0000256" key="4">
    <source>
        <dbReference type="ARBA" id="ARBA00022692"/>
    </source>
</evidence>
<feature type="transmembrane region" description="Helical" evidence="7">
    <location>
        <begin position="313"/>
        <end position="334"/>
    </location>
</feature>
<dbReference type="InterPro" id="IPR035906">
    <property type="entry name" value="MetI-like_sf"/>
</dbReference>
<name>A0ABQ2DG72_9MICC</name>
<keyword evidence="10" id="KW-1185">Reference proteome</keyword>
<evidence type="ECO:0000256" key="2">
    <source>
        <dbReference type="ARBA" id="ARBA00022448"/>
    </source>
</evidence>
<keyword evidence="2 7" id="KW-0813">Transport</keyword>
<dbReference type="Gene3D" id="1.10.3720.10">
    <property type="entry name" value="MetI-like"/>
    <property type="match status" value="1"/>
</dbReference>
<comment type="subcellular location">
    <subcellularLocation>
        <location evidence="1 7">Cell membrane</location>
        <topology evidence="1 7">Multi-pass membrane protein</topology>
    </subcellularLocation>
</comment>
<dbReference type="PANTHER" id="PTHR43163:SF6">
    <property type="entry name" value="DIPEPTIDE TRANSPORT SYSTEM PERMEASE PROTEIN DPPB-RELATED"/>
    <property type="match status" value="1"/>
</dbReference>
<comment type="caution">
    <text evidence="9">The sequence shown here is derived from an EMBL/GenBank/DDBJ whole genome shotgun (WGS) entry which is preliminary data.</text>
</comment>
<gene>
    <name evidence="9" type="ORF">GCM10007173_14280</name>
</gene>
<feature type="transmembrane region" description="Helical" evidence="7">
    <location>
        <begin position="106"/>
        <end position="126"/>
    </location>
</feature>
<evidence type="ECO:0000259" key="8">
    <source>
        <dbReference type="PROSITE" id="PS50928"/>
    </source>
</evidence>
<feature type="transmembrane region" description="Helical" evidence="7">
    <location>
        <begin position="133"/>
        <end position="153"/>
    </location>
</feature>
<proteinExistence type="inferred from homology"/>
<keyword evidence="5 7" id="KW-1133">Transmembrane helix</keyword>
<sequence length="505" mass="55377">MLKFIAKRLGSAIGVLFAASLLLYILVINSGDPLKDLRESNADNREYLMAQRIEYMELDQPWYLRYWDWLTGVSKCFVGQCDLGRNINGVEVSGLLANAAASTLRLVLIATVIAAILGIAIGVLTAVRQYSGLDYIVTFLTFLFFSLPVFWAAVLLKEYLAIGFNDWIASPDISLGTSILIGIVLGLIMQMFLAGSLKRRALTFVAVAIFVPLVLQYSLWLNFYRFPQMGPAIVVVLTLLVALSATSMTAGLKEKRVLYPALITVVLVLAAYYATFYLMSEPNTWILLGGLILAVAIPALVGRLMGGRLRKNAASVAMVTGFVGAALTVIDHIFRAWPGFLDNKGRPISTIGSSTANFEGGYWDHFLDNGTQLLLPTILLAIISLASYSRYTRSSMLEVQQQDYIRTARSKGLSERTVIFRHAFRNAMIPIATIAAFDFAGLIGGAVITERVFGWKGMGEMFATGLDHVDANPVMAFFLVTGTAAIIFNLLADIVYAMLDPRIRV</sequence>
<accession>A0ABQ2DG72</accession>
<keyword evidence="4 7" id="KW-0812">Transmembrane</keyword>
<dbReference type="InterPro" id="IPR000515">
    <property type="entry name" value="MetI-like"/>
</dbReference>
<feature type="transmembrane region" description="Helical" evidence="7">
    <location>
        <begin position="201"/>
        <end position="220"/>
    </location>
</feature>
<feature type="transmembrane region" description="Helical" evidence="7">
    <location>
        <begin position="474"/>
        <end position="499"/>
    </location>
</feature>
<evidence type="ECO:0000313" key="9">
    <source>
        <dbReference type="EMBL" id="GGJ56619.1"/>
    </source>
</evidence>
<feature type="transmembrane region" description="Helical" evidence="7">
    <location>
        <begin position="173"/>
        <end position="194"/>
    </location>
</feature>
<dbReference type="EMBL" id="BMKX01000002">
    <property type="protein sequence ID" value="GGJ56619.1"/>
    <property type="molecule type" value="Genomic_DNA"/>
</dbReference>
<evidence type="ECO:0000256" key="1">
    <source>
        <dbReference type="ARBA" id="ARBA00004651"/>
    </source>
</evidence>
<organism evidence="9 10">
    <name type="scientific">Glutamicibacter ardleyensis</name>
    <dbReference type="NCBI Taxonomy" id="225894"/>
    <lineage>
        <taxon>Bacteria</taxon>
        <taxon>Bacillati</taxon>
        <taxon>Actinomycetota</taxon>
        <taxon>Actinomycetes</taxon>
        <taxon>Micrococcales</taxon>
        <taxon>Micrococcaceae</taxon>
        <taxon>Glutamicibacter</taxon>
    </lineage>
</organism>
<feature type="transmembrane region" description="Helical" evidence="7">
    <location>
        <begin position="427"/>
        <end position="448"/>
    </location>
</feature>
<evidence type="ECO:0000256" key="3">
    <source>
        <dbReference type="ARBA" id="ARBA00022475"/>
    </source>
</evidence>
<feature type="transmembrane region" description="Helical" evidence="7">
    <location>
        <begin position="226"/>
        <end position="245"/>
    </location>
</feature>
<feature type="transmembrane region" description="Helical" evidence="7">
    <location>
        <begin position="373"/>
        <end position="391"/>
    </location>
</feature>
<evidence type="ECO:0000313" key="10">
    <source>
        <dbReference type="Proteomes" id="UP000606115"/>
    </source>
</evidence>
<dbReference type="PROSITE" id="PS50928">
    <property type="entry name" value="ABC_TM1"/>
    <property type="match status" value="1"/>
</dbReference>
<feature type="transmembrane region" description="Helical" evidence="7">
    <location>
        <begin position="12"/>
        <end position="31"/>
    </location>
</feature>
<dbReference type="RefSeq" id="WP_096256764.1">
    <property type="nucleotide sequence ID" value="NZ_BMKX01000002.1"/>
</dbReference>
<protein>
    <recommendedName>
        <fullName evidence="8">ABC transmembrane type-1 domain-containing protein</fullName>
    </recommendedName>
</protein>
<comment type="similarity">
    <text evidence="7">Belongs to the binding-protein-dependent transport system permease family.</text>
</comment>
<evidence type="ECO:0000256" key="7">
    <source>
        <dbReference type="RuleBase" id="RU363032"/>
    </source>
</evidence>